<reference evidence="1 2" key="1">
    <citation type="submission" date="2024-01" db="EMBL/GenBank/DDBJ databases">
        <authorList>
            <person name="Alioto T."/>
            <person name="Alioto T."/>
            <person name="Gomez Garrido J."/>
        </authorList>
    </citation>
    <scope>NUCLEOTIDE SEQUENCE [LARGE SCALE GENOMIC DNA]</scope>
</reference>
<proteinExistence type="predicted"/>
<evidence type="ECO:0000313" key="2">
    <source>
        <dbReference type="Proteomes" id="UP001314229"/>
    </source>
</evidence>
<name>A0AAV1P1G7_SCOSC</name>
<dbReference type="EMBL" id="CAWUFR010000084">
    <property type="protein sequence ID" value="CAK6965472.1"/>
    <property type="molecule type" value="Genomic_DNA"/>
</dbReference>
<organism evidence="1 2">
    <name type="scientific">Scomber scombrus</name>
    <name type="common">Atlantic mackerel</name>
    <name type="synonym">Scomber vernalis</name>
    <dbReference type="NCBI Taxonomy" id="13677"/>
    <lineage>
        <taxon>Eukaryota</taxon>
        <taxon>Metazoa</taxon>
        <taxon>Chordata</taxon>
        <taxon>Craniata</taxon>
        <taxon>Vertebrata</taxon>
        <taxon>Euteleostomi</taxon>
        <taxon>Actinopterygii</taxon>
        <taxon>Neopterygii</taxon>
        <taxon>Teleostei</taxon>
        <taxon>Neoteleostei</taxon>
        <taxon>Acanthomorphata</taxon>
        <taxon>Pelagiaria</taxon>
        <taxon>Scombriformes</taxon>
        <taxon>Scombridae</taxon>
        <taxon>Scomber</taxon>
    </lineage>
</organism>
<dbReference type="AlphaFoldDB" id="A0AAV1P1G7"/>
<sequence length="49" mass="5385">NKAAPLGFHIIRGGGGKLKIATLKRLERIDQEGASRQHNEDVRLRACCS</sequence>
<accession>A0AAV1P1G7</accession>
<comment type="caution">
    <text evidence="1">The sequence shown here is derived from an EMBL/GenBank/DDBJ whole genome shotgun (WGS) entry which is preliminary data.</text>
</comment>
<protein>
    <submittedName>
        <fullName evidence="1">Uncharacterized protein</fullName>
    </submittedName>
</protein>
<gene>
    <name evidence="1" type="ORF">FSCOSCO3_A036256</name>
</gene>
<dbReference type="Proteomes" id="UP001314229">
    <property type="component" value="Unassembled WGS sequence"/>
</dbReference>
<evidence type="ECO:0000313" key="1">
    <source>
        <dbReference type="EMBL" id="CAK6965472.1"/>
    </source>
</evidence>
<keyword evidence="2" id="KW-1185">Reference proteome</keyword>
<feature type="non-terminal residue" evidence="1">
    <location>
        <position position="1"/>
    </location>
</feature>